<dbReference type="AlphaFoldDB" id="A0A5P0ZIF9"/>
<organism evidence="1 2">
    <name type="scientific">Companilactobacillus mishanensis</name>
    <dbReference type="NCBI Taxonomy" id="2486008"/>
    <lineage>
        <taxon>Bacteria</taxon>
        <taxon>Bacillati</taxon>
        <taxon>Bacillota</taxon>
        <taxon>Bacilli</taxon>
        <taxon>Lactobacillales</taxon>
        <taxon>Lactobacillaceae</taxon>
        <taxon>Companilactobacillus</taxon>
    </lineage>
</organism>
<evidence type="ECO:0000313" key="1">
    <source>
        <dbReference type="EMBL" id="MQS52844.1"/>
    </source>
</evidence>
<accession>A0A5P0ZIF9</accession>
<dbReference type="OrthoDB" id="5363652at2"/>
<sequence>MEKPFLKIEHQIDLLKHRGLIIDDVEYCESKLKLYGYYEIINGYKQNFLKVPENDETGFKEGTTFKQIYNLFQTDQFIRASTMDLLECFEANLRQSIAYVISDNISVDDTIYTRPHNYKPGSAYRYNGDVYHPRDYLLTKMHQSINSRTQPFAHYRNKFGNVPPWIMIKGLTFGSLVKLCSLLRKNEKDQVIDSMMCSEAVKLLSLNEKKQLFGDTLNLMLKYRNVCAHGGRVFNHRSQESPIRYSRTFHGKNDLNITRRQYNKGTGRSSIGVLLCSLELYKNQEYFKLIFKKIASNLQQYITLHESQEKYIYATTEIRITWIQKYEQ</sequence>
<dbReference type="InterPro" id="IPR011664">
    <property type="entry name" value="Abi_system_AbiD/AbiF-like"/>
</dbReference>
<protein>
    <submittedName>
        <fullName evidence="1">Abi family protein</fullName>
    </submittedName>
</protein>
<dbReference type="EMBL" id="VDFM01000008">
    <property type="protein sequence ID" value="MQS52844.1"/>
    <property type="molecule type" value="Genomic_DNA"/>
</dbReference>
<reference evidence="1 2" key="1">
    <citation type="journal article" date="2019" name="Syst. Appl. Microbiol.">
        <title>Polyphasic characterization of two novel Lactobacillus spp. isolated from blown salami packages: Description of Lactobacillus halodurans sp. nov. and Lactobacillus salsicarnum sp. nov.</title>
        <authorList>
            <person name="Schuster J.A."/>
            <person name="Klingl A."/>
            <person name="Vogel R.F."/>
            <person name="Ehrmann M.A."/>
        </authorList>
    </citation>
    <scope>NUCLEOTIDE SEQUENCE [LARGE SCALE GENOMIC DNA]</scope>
    <source>
        <strain evidence="1 2">TMW 1.2118</strain>
    </source>
</reference>
<gene>
    <name evidence="1" type="ORF">FHL02_07390</name>
</gene>
<comment type="caution">
    <text evidence="1">The sequence shown here is derived from an EMBL/GenBank/DDBJ whole genome shotgun (WGS) entry which is preliminary data.</text>
</comment>
<dbReference type="Proteomes" id="UP000380386">
    <property type="component" value="Unassembled WGS sequence"/>
</dbReference>
<name>A0A5P0ZIF9_9LACO</name>
<dbReference type="Pfam" id="PF07751">
    <property type="entry name" value="Abi_2"/>
    <property type="match status" value="1"/>
</dbReference>
<dbReference type="RefSeq" id="WP_153383420.1">
    <property type="nucleotide sequence ID" value="NZ_VDFM01000008.1"/>
</dbReference>
<proteinExistence type="predicted"/>
<evidence type="ECO:0000313" key="2">
    <source>
        <dbReference type="Proteomes" id="UP000380386"/>
    </source>
</evidence>